<dbReference type="Proteomes" id="UP001501565">
    <property type="component" value="Unassembled WGS sequence"/>
</dbReference>
<proteinExistence type="predicted"/>
<organism evidence="2 3">
    <name type="scientific">Litoribacillus peritrichatus</name>
    <dbReference type="NCBI Taxonomy" id="718191"/>
    <lineage>
        <taxon>Bacteria</taxon>
        <taxon>Pseudomonadati</taxon>
        <taxon>Pseudomonadota</taxon>
        <taxon>Gammaproteobacteria</taxon>
        <taxon>Oceanospirillales</taxon>
        <taxon>Oceanospirillaceae</taxon>
        <taxon>Litoribacillus</taxon>
    </lineage>
</organism>
<keyword evidence="1" id="KW-0472">Membrane</keyword>
<dbReference type="PANTHER" id="PTHR38602:SF1">
    <property type="entry name" value="INNER MEMBRANE PROTEIN"/>
    <property type="match status" value="1"/>
</dbReference>
<protein>
    <submittedName>
        <fullName evidence="2">DUF2065 domain-containing protein</fullName>
    </submittedName>
</protein>
<gene>
    <name evidence="2" type="ORF">GCM10022277_24660</name>
</gene>
<dbReference type="PANTHER" id="PTHR38602">
    <property type="entry name" value="INNER MEMBRANE PROTEIN-RELATED"/>
    <property type="match status" value="1"/>
</dbReference>
<dbReference type="Pfam" id="PF09838">
    <property type="entry name" value="DUF2065"/>
    <property type="match status" value="1"/>
</dbReference>
<evidence type="ECO:0000256" key="1">
    <source>
        <dbReference type="SAM" id="Phobius"/>
    </source>
</evidence>
<dbReference type="RefSeq" id="WP_344798835.1">
    <property type="nucleotide sequence ID" value="NZ_BAABBN010000007.1"/>
</dbReference>
<accession>A0ABP7MT34</accession>
<dbReference type="InterPro" id="IPR019201">
    <property type="entry name" value="DUF2065"/>
</dbReference>
<feature type="transmembrane region" description="Helical" evidence="1">
    <location>
        <begin position="46"/>
        <end position="64"/>
    </location>
</feature>
<reference evidence="3" key="1">
    <citation type="journal article" date="2019" name="Int. J. Syst. Evol. Microbiol.">
        <title>The Global Catalogue of Microorganisms (GCM) 10K type strain sequencing project: providing services to taxonomists for standard genome sequencing and annotation.</title>
        <authorList>
            <consortium name="The Broad Institute Genomics Platform"/>
            <consortium name="The Broad Institute Genome Sequencing Center for Infectious Disease"/>
            <person name="Wu L."/>
            <person name="Ma J."/>
        </authorList>
    </citation>
    <scope>NUCLEOTIDE SEQUENCE [LARGE SCALE GENOMIC DNA]</scope>
    <source>
        <strain evidence="3">JCM 17551</strain>
    </source>
</reference>
<feature type="transmembrane region" description="Helical" evidence="1">
    <location>
        <begin position="6"/>
        <end position="26"/>
    </location>
</feature>
<keyword evidence="1" id="KW-1133">Transmembrane helix</keyword>
<comment type="caution">
    <text evidence="2">The sequence shown here is derived from an EMBL/GenBank/DDBJ whole genome shotgun (WGS) entry which is preliminary data.</text>
</comment>
<evidence type="ECO:0000313" key="3">
    <source>
        <dbReference type="Proteomes" id="UP001501565"/>
    </source>
</evidence>
<keyword evidence="1" id="KW-0812">Transmembrane</keyword>
<dbReference type="EMBL" id="BAABBN010000007">
    <property type="protein sequence ID" value="GAA3927408.1"/>
    <property type="molecule type" value="Genomic_DNA"/>
</dbReference>
<evidence type="ECO:0000313" key="2">
    <source>
        <dbReference type="EMBL" id="GAA3927408.1"/>
    </source>
</evidence>
<sequence>MSDQFLESLIAGFCLMLVFEGVLPFLAPQQWRETVTRIAQANDATIRKIGLGSMIAGVVLLYFLV</sequence>
<keyword evidence="3" id="KW-1185">Reference proteome</keyword>
<name>A0ABP7MT34_9GAMM</name>